<organism evidence="2 3">
    <name type="scientific">Shinella fusca</name>
    <dbReference type="NCBI Taxonomy" id="544480"/>
    <lineage>
        <taxon>Bacteria</taxon>
        <taxon>Pseudomonadati</taxon>
        <taxon>Pseudomonadota</taxon>
        <taxon>Alphaproteobacteria</taxon>
        <taxon>Hyphomicrobiales</taxon>
        <taxon>Rhizobiaceae</taxon>
        <taxon>Shinella</taxon>
    </lineage>
</organism>
<keyword evidence="1" id="KW-0472">Membrane</keyword>
<evidence type="ECO:0000313" key="3">
    <source>
        <dbReference type="Proteomes" id="UP000535406"/>
    </source>
</evidence>
<reference evidence="2 3" key="1">
    <citation type="submission" date="2020-08" db="EMBL/GenBank/DDBJ databases">
        <title>Genomic Encyclopedia of Type Strains, Phase IV (KMG-IV): sequencing the most valuable type-strain genomes for metagenomic binning, comparative biology and taxonomic classification.</title>
        <authorList>
            <person name="Goeker M."/>
        </authorList>
    </citation>
    <scope>NUCLEOTIDE SEQUENCE [LARGE SCALE GENOMIC DNA]</scope>
    <source>
        <strain evidence="2 3">DSM 21319</strain>
    </source>
</reference>
<evidence type="ECO:0000313" key="2">
    <source>
        <dbReference type="EMBL" id="MBB5040792.1"/>
    </source>
</evidence>
<sequence length="97" mass="10642">MTPSDTDPDLRSRMVSAEHTIQGNSQRIAALEAWQRQSEIGEAKRSEQWLGLQRDLIAITKSISEIQGTLRWIGRTIVGAILVAAVAFMVRGGLGPQ</sequence>
<gene>
    <name evidence="2" type="ORF">HNQ66_000170</name>
</gene>
<comment type="caution">
    <text evidence="2">The sequence shown here is derived from an EMBL/GenBank/DDBJ whole genome shotgun (WGS) entry which is preliminary data.</text>
</comment>
<name>A0A7W7YRA6_9HYPH</name>
<feature type="transmembrane region" description="Helical" evidence="1">
    <location>
        <begin position="72"/>
        <end position="94"/>
    </location>
</feature>
<protein>
    <submittedName>
        <fullName evidence="2">Uncharacterized protein</fullName>
    </submittedName>
</protein>
<accession>A0A7W7YRA6</accession>
<proteinExistence type="predicted"/>
<dbReference type="Proteomes" id="UP000535406">
    <property type="component" value="Unassembled WGS sequence"/>
</dbReference>
<keyword evidence="1" id="KW-0812">Transmembrane</keyword>
<evidence type="ECO:0000256" key="1">
    <source>
        <dbReference type="SAM" id="Phobius"/>
    </source>
</evidence>
<keyword evidence="1" id="KW-1133">Transmembrane helix</keyword>
<dbReference type="AlphaFoldDB" id="A0A7W7YRA6"/>
<dbReference type="EMBL" id="JACHIK010000001">
    <property type="protein sequence ID" value="MBB5040792.1"/>
    <property type="molecule type" value="Genomic_DNA"/>
</dbReference>
<keyword evidence="3" id="KW-1185">Reference proteome</keyword>